<evidence type="ECO:0000256" key="1">
    <source>
        <dbReference type="ARBA" id="ARBA00004533"/>
    </source>
</evidence>
<proteinExistence type="predicted"/>
<keyword evidence="3" id="KW-0997">Cell inner membrane</keyword>
<keyword evidence="2" id="KW-1003">Cell membrane</keyword>
<evidence type="ECO:0000256" key="6">
    <source>
        <dbReference type="ARBA" id="ARBA00023315"/>
    </source>
</evidence>
<dbReference type="Proteomes" id="UP000179243">
    <property type="component" value="Unassembled WGS sequence"/>
</dbReference>
<keyword evidence="6" id="KW-0012">Acyltransferase</keyword>
<dbReference type="CDD" id="cd07984">
    <property type="entry name" value="LPLAT_LABLAT-like"/>
    <property type="match status" value="1"/>
</dbReference>
<evidence type="ECO:0000313" key="8">
    <source>
        <dbReference type="Proteomes" id="UP000179243"/>
    </source>
</evidence>
<gene>
    <name evidence="7" type="ORF">A2519_16235</name>
</gene>
<dbReference type="PIRSF" id="PIRSF026649">
    <property type="entry name" value="MsbB"/>
    <property type="match status" value="1"/>
</dbReference>
<reference evidence="7 8" key="1">
    <citation type="journal article" date="2016" name="Nat. Commun.">
        <title>Thousands of microbial genomes shed light on interconnected biogeochemical processes in an aquifer system.</title>
        <authorList>
            <person name="Anantharaman K."/>
            <person name="Brown C.T."/>
            <person name="Hug L.A."/>
            <person name="Sharon I."/>
            <person name="Castelle C.J."/>
            <person name="Probst A.J."/>
            <person name="Thomas B.C."/>
            <person name="Singh A."/>
            <person name="Wilkins M.J."/>
            <person name="Karaoz U."/>
            <person name="Brodie E.L."/>
            <person name="Williams K.H."/>
            <person name="Hubbard S.S."/>
            <person name="Banfield J.F."/>
        </authorList>
    </citation>
    <scope>NUCLEOTIDE SEQUENCE [LARGE SCALE GENOMIC DNA]</scope>
</reference>
<dbReference type="EMBL" id="MFYX01000110">
    <property type="protein sequence ID" value="OGK02227.1"/>
    <property type="molecule type" value="Genomic_DNA"/>
</dbReference>
<evidence type="ECO:0000256" key="4">
    <source>
        <dbReference type="ARBA" id="ARBA00022679"/>
    </source>
</evidence>
<keyword evidence="4" id="KW-0808">Transferase</keyword>
<dbReference type="InterPro" id="IPR004960">
    <property type="entry name" value="LipA_acyltrans"/>
</dbReference>
<dbReference type="PANTHER" id="PTHR30606:SF10">
    <property type="entry name" value="PHOSPHATIDYLINOSITOL MANNOSIDE ACYLTRANSFERASE"/>
    <property type="match status" value="1"/>
</dbReference>
<sequence length="300" mass="33595">MKSDQPLKKRVKNTAIYLAIRAAAACIGVIPRGASLCAATWLARAAYQLAAHERNKMDANLARAFGPELTEKDRRAIGERVFANITANLVDAILMKQLFTQAPGRYMAVRNLEIAHTALAAGRGIIFVTAHTGCFEMMPPRFSLLGFPILVLGAPSFDERVSRFIARNRGLFNVTYLERQESPRAVLSWLKQGRALGVLCDLDTRVESRFVPFFGQPAKTVMGPFKLGVRTGALLIPVFTERMADNTQRVTIHPPLEPRGHAEDEKITSVMTQFNTLLEQVIRNDPAQWIWMHDRWKSKP</sequence>
<evidence type="ECO:0000256" key="3">
    <source>
        <dbReference type="ARBA" id="ARBA00022519"/>
    </source>
</evidence>
<dbReference type="GO" id="GO:0016746">
    <property type="term" value="F:acyltransferase activity"/>
    <property type="evidence" value="ECO:0007669"/>
    <property type="project" value="UniProtKB-KW"/>
</dbReference>
<keyword evidence="5" id="KW-0472">Membrane</keyword>
<dbReference type="AlphaFoldDB" id="A0A1F7F6S8"/>
<evidence type="ECO:0000256" key="5">
    <source>
        <dbReference type="ARBA" id="ARBA00023136"/>
    </source>
</evidence>
<dbReference type="GO" id="GO:0009247">
    <property type="term" value="P:glycolipid biosynthetic process"/>
    <property type="evidence" value="ECO:0007669"/>
    <property type="project" value="UniProtKB-ARBA"/>
</dbReference>
<evidence type="ECO:0008006" key="9">
    <source>
        <dbReference type="Google" id="ProtNLM"/>
    </source>
</evidence>
<comment type="caution">
    <text evidence="7">The sequence shown here is derived from an EMBL/GenBank/DDBJ whole genome shotgun (WGS) entry which is preliminary data.</text>
</comment>
<dbReference type="PANTHER" id="PTHR30606">
    <property type="entry name" value="LIPID A BIOSYNTHESIS LAUROYL ACYLTRANSFERASE"/>
    <property type="match status" value="1"/>
</dbReference>
<name>A0A1F7F6S8_UNCRA</name>
<comment type="subcellular location">
    <subcellularLocation>
        <location evidence="1">Cell inner membrane</location>
    </subcellularLocation>
</comment>
<evidence type="ECO:0000256" key="2">
    <source>
        <dbReference type="ARBA" id="ARBA00022475"/>
    </source>
</evidence>
<dbReference type="GO" id="GO:0005886">
    <property type="term" value="C:plasma membrane"/>
    <property type="evidence" value="ECO:0007669"/>
    <property type="project" value="UniProtKB-SubCell"/>
</dbReference>
<protein>
    <recommendedName>
        <fullName evidence="9">Lipid A biosynthesis acyltransferase</fullName>
    </recommendedName>
</protein>
<dbReference type="Pfam" id="PF03279">
    <property type="entry name" value="Lip_A_acyltrans"/>
    <property type="match status" value="1"/>
</dbReference>
<organism evidence="7 8">
    <name type="scientific">Candidatus Raymondbacteria bacterium RIFOXYD12_FULL_49_13</name>
    <dbReference type="NCBI Taxonomy" id="1817890"/>
    <lineage>
        <taxon>Bacteria</taxon>
        <taxon>Raymondiibacteriota</taxon>
    </lineage>
</organism>
<accession>A0A1F7F6S8</accession>
<evidence type="ECO:0000313" key="7">
    <source>
        <dbReference type="EMBL" id="OGK02227.1"/>
    </source>
</evidence>